<feature type="transmembrane region" description="Helical" evidence="13">
    <location>
        <begin position="243"/>
        <end position="263"/>
    </location>
</feature>
<dbReference type="Proteomes" id="UP000284219">
    <property type="component" value="Unassembled WGS sequence"/>
</dbReference>
<evidence type="ECO:0000256" key="1">
    <source>
        <dbReference type="ARBA" id="ARBA00004651"/>
    </source>
</evidence>
<dbReference type="AlphaFoldDB" id="A0A419SGL2"/>
<comment type="function">
    <text evidence="10">Part of the binding-protein-dependent transport system for heme-iron. Responsible for the translocation of the substrate across the membrane.</text>
</comment>
<comment type="caution">
    <text evidence="14">The sequence shown here is derived from an EMBL/GenBank/DDBJ whole genome shotgun (WGS) entry which is preliminary data.</text>
</comment>
<evidence type="ECO:0000256" key="9">
    <source>
        <dbReference type="ARBA" id="ARBA00023136"/>
    </source>
</evidence>
<sequence>MKRGFWSFFIVIILTIIVFVSSAASGSLEVTVGELVKGLITGDNEKVNIIKDLRFPRLIVALVTGAALAVSGVLLQAVMKNPLAEAGIIGISAGGRFLFLLVMGFFPQLFFWTPLFAFLGGALACFLVFSLSWKSGLSPLRIILVGIAVNATFTGLNQSFIYFVGSSSMTHATVSNFAMKTWGEAQVMMVYGLVGLTISLFLATWCNLLSLEDKTAKNLGFNVTVIRLLISAVAVLLAAVTAAIAGVIAFVGLLIPHIGRILVGTDHKALIPFSALSGALLILLADTIGRLILPPNDIPASVMIMVIGGPFLIFLLRRSERFHGN</sequence>
<dbReference type="Gene3D" id="1.10.3470.10">
    <property type="entry name" value="ABC transporter involved in vitamin B12 uptake, BtuC"/>
    <property type="match status" value="1"/>
</dbReference>
<evidence type="ECO:0000256" key="13">
    <source>
        <dbReference type="SAM" id="Phobius"/>
    </source>
</evidence>
<keyword evidence="7 13" id="KW-1133">Transmembrane helix</keyword>
<dbReference type="Pfam" id="PF01032">
    <property type="entry name" value="FecCD"/>
    <property type="match status" value="1"/>
</dbReference>
<keyword evidence="8" id="KW-0408">Iron</keyword>
<comment type="similarity">
    <text evidence="2">Belongs to the binding-protein-dependent transport system permease family. FecCD subfamily.</text>
</comment>
<keyword evidence="15" id="KW-1185">Reference proteome</keyword>
<evidence type="ECO:0000313" key="15">
    <source>
        <dbReference type="Proteomes" id="UP000284219"/>
    </source>
</evidence>
<evidence type="ECO:0000256" key="5">
    <source>
        <dbReference type="ARBA" id="ARBA00022475"/>
    </source>
</evidence>
<accession>A0A419SGL2</accession>
<name>A0A419SGL2_9BACL</name>
<evidence type="ECO:0000256" key="12">
    <source>
        <dbReference type="ARBA" id="ARBA00031465"/>
    </source>
</evidence>
<evidence type="ECO:0000256" key="3">
    <source>
        <dbReference type="ARBA" id="ARBA00018524"/>
    </source>
</evidence>
<feature type="transmembrane region" description="Helical" evidence="13">
    <location>
        <begin position="86"/>
        <end position="106"/>
    </location>
</feature>
<dbReference type="FunFam" id="1.10.3470.10:FF:000001">
    <property type="entry name" value="Vitamin B12 ABC transporter permease BtuC"/>
    <property type="match status" value="1"/>
</dbReference>
<organism evidence="14 15">
    <name type="scientific">Ammoniphilus oxalaticus</name>
    <dbReference type="NCBI Taxonomy" id="66863"/>
    <lineage>
        <taxon>Bacteria</taxon>
        <taxon>Bacillati</taxon>
        <taxon>Bacillota</taxon>
        <taxon>Bacilli</taxon>
        <taxon>Bacillales</taxon>
        <taxon>Paenibacillaceae</taxon>
        <taxon>Aneurinibacillus group</taxon>
        <taxon>Ammoniphilus</taxon>
    </lineage>
</organism>
<dbReference type="InterPro" id="IPR037294">
    <property type="entry name" value="ABC_BtuC-like"/>
</dbReference>
<dbReference type="GO" id="GO:0005886">
    <property type="term" value="C:plasma membrane"/>
    <property type="evidence" value="ECO:0007669"/>
    <property type="project" value="UniProtKB-SubCell"/>
</dbReference>
<keyword evidence="4" id="KW-0813">Transport</keyword>
<evidence type="ECO:0000256" key="4">
    <source>
        <dbReference type="ARBA" id="ARBA00022448"/>
    </source>
</evidence>
<keyword evidence="5" id="KW-1003">Cell membrane</keyword>
<evidence type="ECO:0000313" key="14">
    <source>
        <dbReference type="EMBL" id="RKD22927.1"/>
    </source>
</evidence>
<evidence type="ECO:0000256" key="10">
    <source>
        <dbReference type="ARBA" id="ARBA00025320"/>
    </source>
</evidence>
<proteinExistence type="inferred from homology"/>
<feature type="transmembrane region" description="Helical" evidence="13">
    <location>
        <begin position="58"/>
        <end position="79"/>
    </location>
</feature>
<evidence type="ECO:0000256" key="7">
    <source>
        <dbReference type="ARBA" id="ARBA00022989"/>
    </source>
</evidence>
<dbReference type="GO" id="GO:0033214">
    <property type="term" value="P:siderophore-iron import into cell"/>
    <property type="evidence" value="ECO:0007669"/>
    <property type="project" value="TreeGrafter"/>
</dbReference>
<evidence type="ECO:0000256" key="8">
    <source>
        <dbReference type="ARBA" id="ARBA00023004"/>
    </source>
</evidence>
<keyword evidence="9 13" id="KW-0472">Membrane</keyword>
<reference evidence="14 15" key="1">
    <citation type="submission" date="2016-08" db="EMBL/GenBank/DDBJ databases">
        <title>Novel Firmicute Genomes.</title>
        <authorList>
            <person name="Poppleton D.I."/>
            <person name="Gribaldo S."/>
        </authorList>
    </citation>
    <scope>NUCLEOTIDE SEQUENCE [LARGE SCALE GENOMIC DNA]</scope>
    <source>
        <strain evidence="14 15">RAOx-1</strain>
    </source>
</reference>
<comment type="subcellular location">
    <subcellularLocation>
        <location evidence="1">Cell membrane</location>
        <topology evidence="1">Multi-pass membrane protein</topology>
    </subcellularLocation>
</comment>
<dbReference type="GO" id="GO:0022857">
    <property type="term" value="F:transmembrane transporter activity"/>
    <property type="evidence" value="ECO:0007669"/>
    <property type="project" value="InterPro"/>
</dbReference>
<dbReference type="CDD" id="cd06550">
    <property type="entry name" value="TM_ABC_iron-siderophores_like"/>
    <property type="match status" value="1"/>
</dbReference>
<dbReference type="PANTHER" id="PTHR30472:SF21">
    <property type="entry name" value="HEME-IRON TRANSPORT SYSTEM PERMEASE PROTEIN ISDF-RELATED"/>
    <property type="match status" value="1"/>
</dbReference>
<protein>
    <recommendedName>
        <fullName evidence="3">Probable heme-iron transport system permease protein IsdF</fullName>
    </recommendedName>
    <alternativeName>
        <fullName evidence="12">Iron-regulated surface determinant protein F</fullName>
    </alternativeName>
    <alternativeName>
        <fullName evidence="11">Staphylococcal iron-regulated protein G</fullName>
    </alternativeName>
</protein>
<feature type="transmembrane region" description="Helical" evidence="13">
    <location>
        <begin position="185"/>
        <end position="207"/>
    </location>
</feature>
<dbReference type="OrthoDB" id="9811721at2"/>
<dbReference type="RefSeq" id="WP_120190418.1">
    <property type="nucleotide sequence ID" value="NZ_MCHY01000009.1"/>
</dbReference>
<feature type="transmembrane region" description="Helical" evidence="13">
    <location>
        <begin position="219"/>
        <end position="237"/>
    </location>
</feature>
<evidence type="ECO:0000256" key="6">
    <source>
        <dbReference type="ARBA" id="ARBA00022692"/>
    </source>
</evidence>
<feature type="transmembrane region" description="Helical" evidence="13">
    <location>
        <begin position="270"/>
        <end position="292"/>
    </location>
</feature>
<evidence type="ECO:0000256" key="11">
    <source>
        <dbReference type="ARBA" id="ARBA00031149"/>
    </source>
</evidence>
<dbReference type="EMBL" id="MCHY01000009">
    <property type="protein sequence ID" value="RKD22927.1"/>
    <property type="molecule type" value="Genomic_DNA"/>
</dbReference>
<dbReference type="PANTHER" id="PTHR30472">
    <property type="entry name" value="FERRIC ENTEROBACTIN TRANSPORT SYSTEM PERMEASE PROTEIN"/>
    <property type="match status" value="1"/>
</dbReference>
<feature type="transmembrane region" description="Helical" evidence="13">
    <location>
        <begin position="298"/>
        <end position="316"/>
    </location>
</feature>
<gene>
    <name evidence="14" type="ORF">BEP19_11895</name>
</gene>
<evidence type="ECO:0000256" key="2">
    <source>
        <dbReference type="ARBA" id="ARBA00007935"/>
    </source>
</evidence>
<feature type="transmembrane region" description="Helical" evidence="13">
    <location>
        <begin position="143"/>
        <end position="165"/>
    </location>
</feature>
<dbReference type="InterPro" id="IPR000522">
    <property type="entry name" value="ABC_transptr_permease_BtuC"/>
</dbReference>
<feature type="transmembrane region" description="Helical" evidence="13">
    <location>
        <begin position="112"/>
        <end position="131"/>
    </location>
</feature>
<keyword evidence="6 13" id="KW-0812">Transmembrane</keyword>
<dbReference type="SUPFAM" id="SSF81345">
    <property type="entry name" value="ABC transporter involved in vitamin B12 uptake, BtuC"/>
    <property type="match status" value="1"/>
</dbReference>